<dbReference type="GO" id="GO:0006351">
    <property type="term" value="P:DNA-templated transcription"/>
    <property type="evidence" value="ECO:0007669"/>
    <property type="project" value="InterPro"/>
</dbReference>
<feature type="compositionally biased region" description="Polar residues" evidence="8">
    <location>
        <begin position="70"/>
        <end position="80"/>
    </location>
</feature>
<evidence type="ECO:0000256" key="2">
    <source>
        <dbReference type="ARBA" id="ARBA00022723"/>
    </source>
</evidence>
<sequence>MVPLEVVMCDFAHIAGALSNERSIWRGMCGRSIDIDTKEKPFPCECGAAFGRRDLLTRHRRVNHHEDSNGALNATSTQPESAGALQSEPGDDVDSTDITAAEVNPDEGPWFEQQPQTNTSYHQPTIALNDGHHQGLLPTGQHDPVPLSPRMPDNGDLMQMGEGLPSLTPSGVDVDMHFRDFASFLDGVGLCVEWSPIFNNVERPEDFGNLGLTEGTDQPAPAEADVRARAGSPFSTWLPSAPTKDRNSSNVCDLANPRVADPEIRRFDVTEEQRVKLDQIMRSSSHILDPTFRLPSRHALTRYIKSFFGGFHLHMPFIHVPTWHLYDHPVEVIFGIAAIGAQYCFEKRAAEQLFFAGKAFVMDRLARPPETLASPSLLVMDSMTPAIDQHQTTTQNTEGESIETIRALLTLMGYATWDPQPSTVRQSFALQELLTQILRNEGLEDVKESLLPSELGQNSGHLLEQDWRSWVEKESTRRTKLVAFSFIHTHSIAYDVYPPLRSNEIGLRLPCSTLEWNAPNALSWHAARKATPKPQLFFKEALSFLLDHKHEPARLDPIPTPLGNYVLLHGLIQRIHIVRDLSLPIMSDMAALPPEEVEKLERGLRCWTSGWQQAPESSLDPNNENGPIPFTSSSLLALAYARIYLNLGPYRQLQTREPQRIARALTRCPEIERSEGVIAALLYATHMLGIPVKLGVDRVAKSQAFFWSVRHSLASLDCAILLSKWLTIVASTSATSPLTDSEERILYWVKCIVEEAYAVVDFDDTPAEDIDFQNSADLALAVLRIWAHFFKSNSQWPFINIIGHGLEAYRNTLVHAKV</sequence>
<dbReference type="GO" id="GO:0000981">
    <property type="term" value="F:DNA-binding transcription factor activity, RNA polymerase II-specific"/>
    <property type="evidence" value="ECO:0007669"/>
    <property type="project" value="InterPro"/>
</dbReference>
<keyword evidence="6" id="KW-0539">Nucleus</keyword>
<keyword evidence="4 7" id="KW-0863">Zinc-finger</keyword>
<protein>
    <submittedName>
        <fullName evidence="10">Amidase signature enzyme</fullName>
    </submittedName>
</protein>
<dbReference type="Gene3D" id="3.30.160.60">
    <property type="entry name" value="Classic Zinc Finger"/>
    <property type="match status" value="1"/>
</dbReference>
<reference evidence="10 11" key="1">
    <citation type="submission" date="2018-10" db="EMBL/GenBank/DDBJ databases">
        <title>Fifty Aureobasidium pullulans genomes reveal a recombining polyextremotolerant generalist.</title>
        <authorList>
            <person name="Gostincar C."/>
            <person name="Turk M."/>
            <person name="Zajc J."/>
            <person name="Gunde-Cimerman N."/>
        </authorList>
    </citation>
    <scope>NUCLEOTIDE SEQUENCE [LARGE SCALE GENOMIC DNA]</scope>
    <source>
        <strain evidence="10 11">EXF-11900</strain>
    </source>
</reference>
<organism evidence="10 11">
    <name type="scientific">Aureobasidium pullulans</name>
    <name type="common">Black yeast</name>
    <name type="synonym">Pullularia pullulans</name>
    <dbReference type="NCBI Taxonomy" id="5580"/>
    <lineage>
        <taxon>Eukaryota</taxon>
        <taxon>Fungi</taxon>
        <taxon>Dikarya</taxon>
        <taxon>Ascomycota</taxon>
        <taxon>Pezizomycotina</taxon>
        <taxon>Dothideomycetes</taxon>
        <taxon>Dothideomycetidae</taxon>
        <taxon>Dothideales</taxon>
        <taxon>Saccotheciaceae</taxon>
        <taxon>Aureobasidium</taxon>
    </lineage>
</organism>
<keyword evidence="3" id="KW-0677">Repeat</keyword>
<evidence type="ECO:0000256" key="8">
    <source>
        <dbReference type="SAM" id="MobiDB-lite"/>
    </source>
</evidence>
<evidence type="ECO:0000313" key="10">
    <source>
        <dbReference type="EMBL" id="THV74234.1"/>
    </source>
</evidence>
<feature type="region of interest" description="Disordered" evidence="8">
    <location>
        <begin position="233"/>
        <end position="253"/>
    </location>
</feature>
<accession>A0A4S8ST01</accession>
<dbReference type="GO" id="GO:0000978">
    <property type="term" value="F:RNA polymerase II cis-regulatory region sequence-specific DNA binding"/>
    <property type="evidence" value="ECO:0007669"/>
    <property type="project" value="InterPro"/>
</dbReference>
<dbReference type="PANTHER" id="PTHR40626">
    <property type="entry name" value="MIP31509P"/>
    <property type="match status" value="1"/>
</dbReference>
<dbReference type="InterPro" id="IPR007219">
    <property type="entry name" value="XnlR_reg_dom"/>
</dbReference>
<dbReference type="PANTHER" id="PTHR40626:SF10">
    <property type="entry name" value="C2H2-TYPE DOMAIN-CONTAINING PROTEIN"/>
    <property type="match status" value="1"/>
</dbReference>
<evidence type="ECO:0000256" key="6">
    <source>
        <dbReference type="ARBA" id="ARBA00023242"/>
    </source>
</evidence>
<evidence type="ECO:0000256" key="3">
    <source>
        <dbReference type="ARBA" id="ARBA00022737"/>
    </source>
</evidence>
<comment type="subcellular location">
    <subcellularLocation>
        <location evidence="1">Nucleus</location>
    </subcellularLocation>
</comment>
<evidence type="ECO:0000256" key="4">
    <source>
        <dbReference type="ARBA" id="ARBA00022771"/>
    </source>
</evidence>
<dbReference type="GO" id="GO:0008270">
    <property type="term" value="F:zinc ion binding"/>
    <property type="evidence" value="ECO:0007669"/>
    <property type="project" value="UniProtKB-KW"/>
</dbReference>
<gene>
    <name evidence="10" type="ORF">D6D28_02716</name>
</gene>
<feature type="compositionally biased region" description="Polar residues" evidence="8">
    <location>
        <begin position="113"/>
        <end position="123"/>
    </location>
</feature>
<evidence type="ECO:0000256" key="1">
    <source>
        <dbReference type="ARBA" id="ARBA00004123"/>
    </source>
</evidence>
<dbReference type="Pfam" id="PF04082">
    <property type="entry name" value="Fungal_trans"/>
    <property type="match status" value="1"/>
</dbReference>
<dbReference type="GO" id="GO:0005634">
    <property type="term" value="C:nucleus"/>
    <property type="evidence" value="ECO:0007669"/>
    <property type="project" value="UniProtKB-SubCell"/>
</dbReference>
<feature type="domain" description="C2H2-type" evidence="9">
    <location>
        <begin position="42"/>
        <end position="69"/>
    </location>
</feature>
<dbReference type="EMBL" id="QZAF01000068">
    <property type="protein sequence ID" value="THV74234.1"/>
    <property type="molecule type" value="Genomic_DNA"/>
</dbReference>
<name>A0A4S8ST01_AURPU</name>
<dbReference type="InterPro" id="IPR051059">
    <property type="entry name" value="VerF-like"/>
</dbReference>
<proteinExistence type="predicted"/>
<keyword evidence="2" id="KW-0479">Metal-binding</keyword>
<dbReference type="GO" id="GO:0000785">
    <property type="term" value="C:chromatin"/>
    <property type="evidence" value="ECO:0007669"/>
    <property type="project" value="TreeGrafter"/>
</dbReference>
<keyword evidence="5" id="KW-0862">Zinc</keyword>
<dbReference type="InterPro" id="IPR013087">
    <property type="entry name" value="Znf_C2H2_type"/>
</dbReference>
<evidence type="ECO:0000259" key="9">
    <source>
        <dbReference type="PROSITE" id="PS50157"/>
    </source>
</evidence>
<evidence type="ECO:0000256" key="7">
    <source>
        <dbReference type="PROSITE-ProRule" id="PRU00042"/>
    </source>
</evidence>
<evidence type="ECO:0000256" key="5">
    <source>
        <dbReference type="ARBA" id="ARBA00022833"/>
    </source>
</evidence>
<feature type="region of interest" description="Disordered" evidence="8">
    <location>
        <begin position="64"/>
        <end position="146"/>
    </location>
</feature>
<dbReference type="PROSITE" id="PS50157">
    <property type="entry name" value="ZINC_FINGER_C2H2_2"/>
    <property type="match status" value="1"/>
</dbReference>
<dbReference type="Proteomes" id="UP000304951">
    <property type="component" value="Unassembled WGS sequence"/>
</dbReference>
<comment type="caution">
    <text evidence="10">The sequence shown here is derived from an EMBL/GenBank/DDBJ whole genome shotgun (WGS) entry which is preliminary data.</text>
</comment>
<dbReference type="CDD" id="cd12148">
    <property type="entry name" value="fungal_TF_MHR"/>
    <property type="match status" value="1"/>
</dbReference>
<dbReference type="AlphaFoldDB" id="A0A4S8ST01"/>
<evidence type="ECO:0000313" key="11">
    <source>
        <dbReference type="Proteomes" id="UP000304951"/>
    </source>
</evidence>